<proteinExistence type="predicted"/>
<gene>
    <name evidence="1" type="ORF">CAEBREN_13465</name>
</gene>
<dbReference type="EMBL" id="GL379884">
    <property type="protein sequence ID" value="EGT60440.1"/>
    <property type="molecule type" value="Genomic_DNA"/>
</dbReference>
<dbReference type="OrthoDB" id="5886877at2759"/>
<accession>G0NHC9</accession>
<name>G0NHC9_CAEBE</name>
<dbReference type="Proteomes" id="UP000008068">
    <property type="component" value="Unassembled WGS sequence"/>
</dbReference>
<dbReference type="PANTHER" id="PTHR21503">
    <property type="entry name" value="F-BOX-CONTAINING HYPOTHETICAL PROTEIN C.ELEGANS"/>
    <property type="match status" value="1"/>
</dbReference>
<dbReference type="AlphaFoldDB" id="G0NHC9"/>
<reference evidence="2" key="1">
    <citation type="submission" date="2011-07" db="EMBL/GenBank/DDBJ databases">
        <authorList>
            <consortium name="Caenorhabditis brenneri Sequencing and Analysis Consortium"/>
            <person name="Wilson R.K."/>
        </authorList>
    </citation>
    <scope>NUCLEOTIDE SEQUENCE [LARGE SCALE GENOMIC DNA]</scope>
    <source>
        <strain evidence="2">PB2801</strain>
    </source>
</reference>
<dbReference type="OMA" id="IMSAWAP"/>
<protein>
    <submittedName>
        <fullName evidence="1">Uncharacterized protein</fullName>
    </submittedName>
</protein>
<organism evidence="2">
    <name type="scientific">Caenorhabditis brenneri</name>
    <name type="common">Nematode worm</name>
    <dbReference type="NCBI Taxonomy" id="135651"/>
    <lineage>
        <taxon>Eukaryota</taxon>
        <taxon>Metazoa</taxon>
        <taxon>Ecdysozoa</taxon>
        <taxon>Nematoda</taxon>
        <taxon>Chromadorea</taxon>
        <taxon>Rhabditida</taxon>
        <taxon>Rhabditina</taxon>
        <taxon>Rhabditomorpha</taxon>
        <taxon>Rhabditoidea</taxon>
        <taxon>Rhabditidae</taxon>
        <taxon>Peloderinae</taxon>
        <taxon>Caenorhabditis</taxon>
    </lineage>
</organism>
<evidence type="ECO:0000313" key="1">
    <source>
        <dbReference type="EMBL" id="EGT60440.1"/>
    </source>
</evidence>
<dbReference type="HOGENOM" id="CLU_044397_2_0_1"/>
<dbReference type="PANTHER" id="PTHR21503:SF8">
    <property type="entry name" value="F-BOX ASSOCIATED DOMAIN-CONTAINING PROTEIN-RELATED"/>
    <property type="match status" value="1"/>
</dbReference>
<keyword evidence="2" id="KW-1185">Reference proteome</keyword>
<dbReference type="InParanoid" id="G0NHC9"/>
<evidence type="ECO:0000313" key="2">
    <source>
        <dbReference type="Proteomes" id="UP000008068"/>
    </source>
</evidence>
<sequence length="242" mass="28687">MRNWEYCTFNGGTIELEELNMIMDMASPTRSFTYNVKEFPIDFRHENAFKFRDNDYEDARWVKIEDLYMLRNCQHVTLGRNNFTKTQIKDFINYWVNSDIDMFWWMKIGKAEAFDLSDILDGLALLHLEHRRTCLTMAPASKTREKRLLFFSETEITLIMSAWAPGEFKSGRSEEFDMAIRKKEGVMELLMVKKKLELEKKSADEESKERISKRLKRLDKAIKSYGVFFVNGKATLRVPRLK</sequence>